<keyword evidence="6" id="KW-0511">Multifunctional enzyme</keyword>
<comment type="subunit">
    <text evidence="1">Homodimer.</text>
</comment>
<dbReference type="InterPro" id="IPR020867">
    <property type="entry name" value="THF_DH/CycHdrlase_CS"/>
</dbReference>
<feature type="domain" description="Tetrahydrofolate dehydrogenase/cyclohydrolase NAD(P)-binding" evidence="8">
    <location>
        <begin position="203"/>
        <end position="243"/>
    </location>
</feature>
<protein>
    <recommendedName>
        <fullName evidence="2">methenyltetrahydrofolate cyclohydrolase</fullName>
        <ecNumber evidence="2">3.5.4.9</ecNumber>
    </recommendedName>
</protein>
<dbReference type="PANTHER" id="PTHR48099:SF27">
    <property type="entry name" value="BIFUNCTIONAL PROTEIN FOLD 2"/>
    <property type="match status" value="1"/>
</dbReference>
<dbReference type="SUPFAM" id="SSF51735">
    <property type="entry name" value="NAD(P)-binding Rossmann-fold domains"/>
    <property type="match status" value="1"/>
</dbReference>
<dbReference type="SUPFAM" id="SSF53223">
    <property type="entry name" value="Aminoacid dehydrogenase-like, N-terminal domain"/>
    <property type="match status" value="1"/>
</dbReference>
<dbReference type="FunFam" id="3.40.50.10860:FF:000005">
    <property type="entry name" value="C-1-tetrahydrofolate synthase, cytoplasmic, putative"/>
    <property type="match status" value="1"/>
</dbReference>
<dbReference type="EMBL" id="JALJOU010000029">
    <property type="protein sequence ID" value="KAK9835167.1"/>
    <property type="molecule type" value="Genomic_DNA"/>
</dbReference>
<dbReference type="Pfam" id="PF02882">
    <property type="entry name" value="THF_DHG_CYH_C"/>
    <property type="match status" value="2"/>
</dbReference>
<dbReference type="Pfam" id="PF00763">
    <property type="entry name" value="THF_DHG_CYH"/>
    <property type="match status" value="1"/>
</dbReference>
<reference evidence="9 10" key="1">
    <citation type="journal article" date="2024" name="Nat. Commun.">
        <title>Phylogenomics reveals the evolutionary origins of lichenization in chlorophyte algae.</title>
        <authorList>
            <person name="Puginier C."/>
            <person name="Libourel C."/>
            <person name="Otte J."/>
            <person name="Skaloud P."/>
            <person name="Haon M."/>
            <person name="Grisel S."/>
            <person name="Petersen M."/>
            <person name="Berrin J.G."/>
            <person name="Delaux P.M."/>
            <person name="Dal Grande F."/>
            <person name="Keller J."/>
        </authorList>
    </citation>
    <scope>NUCLEOTIDE SEQUENCE [LARGE SCALE GENOMIC DNA]</scope>
    <source>
        <strain evidence="9 10">SAG 245.80</strain>
    </source>
</reference>
<evidence type="ECO:0000256" key="2">
    <source>
        <dbReference type="ARBA" id="ARBA00012776"/>
    </source>
</evidence>
<dbReference type="InterPro" id="IPR020630">
    <property type="entry name" value="THF_DH/CycHdrlase_cat_dom"/>
</dbReference>
<dbReference type="GO" id="GO:0004477">
    <property type="term" value="F:methenyltetrahydrofolate cyclohydrolase activity"/>
    <property type="evidence" value="ECO:0007669"/>
    <property type="project" value="UniProtKB-EC"/>
</dbReference>
<feature type="domain" description="Tetrahydrofolate dehydrogenase/cyclohydrolase NAD(P)-binding" evidence="8">
    <location>
        <begin position="153"/>
        <end position="196"/>
    </location>
</feature>
<dbReference type="Gene3D" id="3.40.50.720">
    <property type="entry name" value="NAD(P)-binding Rossmann-like Domain"/>
    <property type="match status" value="2"/>
</dbReference>
<dbReference type="PROSITE" id="PS00767">
    <property type="entry name" value="THF_DHG_CYH_2"/>
    <property type="match status" value="1"/>
</dbReference>
<evidence type="ECO:0000313" key="10">
    <source>
        <dbReference type="Proteomes" id="UP001445335"/>
    </source>
</evidence>
<dbReference type="InterPro" id="IPR000672">
    <property type="entry name" value="THF_DH/CycHdrlase"/>
</dbReference>
<comment type="caution">
    <text evidence="9">The sequence shown here is derived from an EMBL/GenBank/DDBJ whole genome shotgun (WGS) entry which is preliminary data.</text>
</comment>
<evidence type="ECO:0000256" key="6">
    <source>
        <dbReference type="ARBA" id="ARBA00023268"/>
    </source>
</evidence>
<evidence type="ECO:0000256" key="4">
    <source>
        <dbReference type="ARBA" id="ARBA00022801"/>
    </source>
</evidence>
<dbReference type="InterPro" id="IPR046346">
    <property type="entry name" value="Aminoacid_DH-like_N_sf"/>
</dbReference>
<accession>A0AAW1RN37</accession>
<organism evidence="9 10">
    <name type="scientific">Elliptochloris bilobata</name>
    <dbReference type="NCBI Taxonomy" id="381761"/>
    <lineage>
        <taxon>Eukaryota</taxon>
        <taxon>Viridiplantae</taxon>
        <taxon>Chlorophyta</taxon>
        <taxon>core chlorophytes</taxon>
        <taxon>Trebouxiophyceae</taxon>
        <taxon>Trebouxiophyceae incertae sedis</taxon>
        <taxon>Elliptochloris clade</taxon>
        <taxon>Elliptochloris</taxon>
    </lineage>
</organism>
<feature type="domain" description="Tetrahydrofolate dehydrogenase/cyclohydrolase catalytic" evidence="7">
    <location>
        <begin position="17"/>
        <end position="132"/>
    </location>
</feature>
<dbReference type="GO" id="GO:0005829">
    <property type="term" value="C:cytosol"/>
    <property type="evidence" value="ECO:0007669"/>
    <property type="project" value="TreeGrafter"/>
</dbReference>
<keyword evidence="10" id="KW-1185">Reference proteome</keyword>
<evidence type="ECO:0000259" key="8">
    <source>
        <dbReference type="Pfam" id="PF02882"/>
    </source>
</evidence>
<dbReference type="InterPro" id="IPR036291">
    <property type="entry name" value="NAD(P)-bd_dom_sf"/>
</dbReference>
<gene>
    <name evidence="9" type="ORF">WJX81_002639</name>
</gene>
<dbReference type="InterPro" id="IPR020631">
    <property type="entry name" value="THF_DH/CycHdrlase_NAD-bd_dom"/>
</dbReference>
<dbReference type="PRINTS" id="PR00085">
    <property type="entry name" value="THFDHDRGNASE"/>
</dbReference>
<keyword evidence="3" id="KW-0554">One-carbon metabolism</keyword>
<keyword evidence="4" id="KW-0378">Hydrolase</keyword>
<dbReference type="GO" id="GO:0035999">
    <property type="term" value="P:tetrahydrofolate interconversion"/>
    <property type="evidence" value="ECO:0007669"/>
    <property type="project" value="TreeGrafter"/>
</dbReference>
<dbReference type="GO" id="GO:0004488">
    <property type="term" value="F:methylenetetrahydrofolate dehydrogenase (NADP+) activity"/>
    <property type="evidence" value="ECO:0007669"/>
    <property type="project" value="InterPro"/>
</dbReference>
<evidence type="ECO:0000259" key="7">
    <source>
        <dbReference type="Pfam" id="PF00763"/>
    </source>
</evidence>
<dbReference type="EC" id="3.5.4.9" evidence="2"/>
<dbReference type="AlphaFoldDB" id="A0AAW1RN37"/>
<name>A0AAW1RN37_9CHLO</name>
<evidence type="ECO:0000313" key="9">
    <source>
        <dbReference type="EMBL" id="KAK9835167.1"/>
    </source>
</evidence>
<proteinExistence type="predicted"/>
<dbReference type="Proteomes" id="UP001445335">
    <property type="component" value="Unassembled WGS sequence"/>
</dbReference>
<evidence type="ECO:0000256" key="1">
    <source>
        <dbReference type="ARBA" id="ARBA00011738"/>
    </source>
</evidence>
<evidence type="ECO:0000256" key="3">
    <source>
        <dbReference type="ARBA" id="ARBA00022563"/>
    </source>
</evidence>
<dbReference type="PANTHER" id="PTHR48099">
    <property type="entry name" value="C-1-TETRAHYDROFOLATE SYNTHASE, CYTOPLASMIC-RELATED"/>
    <property type="match status" value="1"/>
</dbReference>
<keyword evidence="5" id="KW-0560">Oxidoreductase</keyword>
<sequence length="249" mass="25247">MCQGLLARSLTGRGAPLDGLGPAAAWTTELAAEADSLRRALGRPPGLAIVLVGNRLDSQLYVQRKLEACAKVGIRASVDRLPAAVGQADLEARVRALCSAAAVDGLIVQLPLPPHINAAVVLSALEPAKDVDGYHPLNLGQLLLQAPGSMFVPCAALGCLELLKRSGVDVRGKTAAVLGDSSTVGLPIALALRSSGVGTLTLVVGDVNFASVSQVAGAITPVPGGVGPMTVAAVLHNTLQTARLRLAAC</sequence>
<dbReference type="Gene3D" id="3.40.50.10860">
    <property type="entry name" value="Leucine Dehydrogenase, chain A, domain 1"/>
    <property type="match status" value="1"/>
</dbReference>
<evidence type="ECO:0000256" key="5">
    <source>
        <dbReference type="ARBA" id="ARBA00023002"/>
    </source>
</evidence>